<keyword evidence="2" id="KW-1185">Reference proteome</keyword>
<organism evidence="1 2">
    <name type="scientific">Vespula pensylvanica</name>
    <name type="common">Western yellow jacket</name>
    <name type="synonym">Wasp</name>
    <dbReference type="NCBI Taxonomy" id="30213"/>
    <lineage>
        <taxon>Eukaryota</taxon>
        <taxon>Metazoa</taxon>
        <taxon>Ecdysozoa</taxon>
        <taxon>Arthropoda</taxon>
        <taxon>Hexapoda</taxon>
        <taxon>Insecta</taxon>
        <taxon>Pterygota</taxon>
        <taxon>Neoptera</taxon>
        <taxon>Endopterygota</taxon>
        <taxon>Hymenoptera</taxon>
        <taxon>Apocrita</taxon>
        <taxon>Aculeata</taxon>
        <taxon>Vespoidea</taxon>
        <taxon>Vespidae</taxon>
        <taxon>Vespinae</taxon>
        <taxon>Vespula</taxon>
    </lineage>
</organism>
<name>A0A834PA61_VESPE</name>
<dbReference type="EMBL" id="JACSDY010000002">
    <property type="protein sequence ID" value="KAF7434193.1"/>
    <property type="molecule type" value="Genomic_DNA"/>
</dbReference>
<gene>
    <name evidence="1" type="ORF">H0235_002384</name>
</gene>
<protein>
    <submittedName>
        <fullName evidence="1">Uncharacterized protein</fullName>
    </submittedName>
</protein>
<proteinExistence type="predicted"/>
<sequence length="115" mass="12240">MVGRLTKSTNYTRATGGWNGDWGLGIGEWGMGVLAGSTGGLTEWRVNRSTAGFDVNTKASGSERAMPDKSLVYCPGTTDLRRLFRSGTGNQAARGQVFIPITLCPQGTNQIASRL</sequence>
<dbReference type="AlphaFoldDB" id="A0A834PA61"/>
<dbReference type="Proteomes" id="UP000600918">
    <property type="component" value="Unassembled WGS sequence"/>
</dbReference>
<comment type="caution">
    <text evidence="1">The sequence shown here is derived from an EMBL/GenBank/DDBJ whole genome shotgun (WGS) entry which is preliminary data.</text>
</comment>
<accession>A0A834PA61</accession>
<evidence type="ECO:0000313" key="2">
    <source>
        <dbReference type="Proteomes" id="UP000600918"/>
    </source>
</evidence>
<reference evidence="1" key="1">
    <citation type="journal article" date="2020" name="G3 (Bethesda)">
        <title>High-Quality Assemblies for Three Invasive Social Wasps from the &lt;i&gt;Vespula&lt;/i&gt; Genus.</title>
        <authorList>
            <person name="Harrop T.W.R."/>
            <person name="Guhlin J."/>
            <person name="McLaughlin G.M."/>
            <person name="Permina E."/>
            <person name="Stockwell P."/>
            <person name="Gilligan J."/>
            <person name="Le Lec M.F."/>
            <person name="Gruber M.A.M."/>
            <person name="Quinn O."/>
            <person name="Lovegrove M."/>
            <person name="Duncan E.J."/>
            <person name="Remnant E.J."/>
            <person name="Van Eeckhoven J."/>
            <person name="Graham B."/>
            <person name="Knapp R.A."/>
            <person name="Langford K.W."/>
            <person name="Kronenberg Z."/>
            <person name="Press M.O."/>
            <person name="Eacker S.M."/>
            <person name="Wilson-Rankin E.E."/>
            <person name="Purcell J."/>
            <person name="Lester P.J."/>
            <person name="Dearden P.K."/>
        </authorList>
    </citation>
    <scope>NUCLEOTIDE SEQUENCE</scope>
    <source>
        <strain evidence="1">Volc-1</strain>
    </source>
</reference>
<evidence type="ECO:0000313" key="1">
    <source>
        <dbReference type="EMBL" id="KAF7434193.1"/>
    </source>
</evidence>